<name>A0ABT0H6F7_9FLAO</name>
<dbReference type="RefSeq" id="WP_248412179.1">
    <property type="nucleotide sequence ID" value="NZ_JALPQF010000004.1"/>
</dbReference>
<keyword evidence="1" id="KW-0812">Transmembrane</keyword>
<sequence length="244" mass="28202">MLGLLVIIVVSWVLLRVIEKKNIEVLGIIPYPKRVAQIGLGMLFMMLLCLLWIVIETFVLNVDWQLNKDINYALIFDAFVYHVRSALTEDLVFRGAILYILINRIGAQWAILISAIIFGVYHVFSYGMTSESFIAIAYVIFITGFTGYVWAYTFHKTKSIMLGLGFHIGYNFLMTMFYESNPYGQLVFQELSKTTLIDWDLLFYLLAKGLFPSIVTLLFVKYIIKSKYKFFGIEQINRDENATN</sequence>
<feature type="domain" description="CAAX prenyl protease 2/Lysostaphin resistance protein A-like" evidence="2">
    <location>
        <begin position="74"/>
        <end position="173"/>
    </location>
</feature>
<keyword evidence="1" id="KW-1133">Transmembrane helix</keyword>
<feature type="transmembrane region" description="Helical" evidence="1">
    <location>
        <begin position="36"/>
        <end position="60"/>
    </location>
</feature>
<keyword evidence="3" id="KW-0482">Metalloprotease</keyword>
<feature type="transmembrane region" description="Helical" evidence="1">
    <location>
        <begin position="160"/>
        <end position="178"/>
    </location>
</feature>
<protein>
    <submittedName>
        <fullName evidence="3">CPBP family intramembrane metalloprotease</fullName>
    </submittedName>
</protein>
<feature type="transmembrane region" description="Helical" evidence="1">
    <location>
        <begin position="133"/>
        <end position="153"/>
    </location>
</feature>
<gene>
    <name evidence="3" type="ORF">MUY34_04945</name>
</gene>
<evidence type="ECO:0000256" key="1">
    <source>
        <dbReference type="SAM" id="Phobius"/>
    </source>
</evidence>
<evidence type="ECO:0000313" key="4">
    <source>
        <dbReference type="Proteomes" id="UP001203687"/>
    </source>
</evidence>
<reference evidence="3" key="1">
    <citation type="submission" date="2022-04" db="EMBL/GenBank/DDBJ databases">
        <authorList>
            <person name="Ren T."/>
        </authorList>
    </citation>
    <scope>NUCLEOTIDE SEQUENCE</scope>
    <source>
        <strain evidence="3">F63249</strain>
    </source>
</reference>
<keyword evidence="3" id="KW-0378">Hydrolase</keyword>
<dbReference type="PANTHER" id="PTHR39430">
    <property type="entry name" value="MEMBRANE-ASSOCIATED PROTEASE-RELATED"/>
    <property type="match status" value="1"/>
</dbReference>
<proteinExistence type="predicted"/>
<feature type="transmembrane region" description="Helical" evidence="1">
    <location>
        <begin position="201"/>
        <end position="224"/>
    </location>
</feature>
<evidence type="ECO:0000259" key="2">
    <source>
        <dbReference type="Pfam" id="PF02517"/>
    </source>
</evidence>
<dbReference type="Proteomes" id="UP001203687">
    <property type="component" value="Unassembled WGS sequence"/>
</dbReference>
<comment type="caution">
    <text evidence="3">The sequence shown here is derived from an EMBL/GenBank/DDBJ whole genome shotgun (WGS) entry which is preliminary data.</text>
</comment>
<accession>A0ABT0H6F7</accession>
<dbReference type="PANTHER" id="PTHR39430:SF1">
    <property type="entry name" value="PROTEASE"/>
    <property type="match status" value="1"/>
</dbReference>
<organism evidence="3 4">
    <name type="scientific">Psychroserpens algicola</name>
    <dbReference type="NCBI Taxonomy" id="1719034"/>
    <lineage>
        <taxon>Bacteria</taxon>
        <taxon>Pseudomonadati</taxon>
        <taxon>Bacteroidota</taxon>
        <taxon>Flavobacteriia</taxon>
        <taxon>Flavobacteriales</taxon>
        <taxon>Flavobacteriaceae</taxon>
        <taxon>Psychroserpens</taxon>
    </lineage>
</organism>
<dbReference type="GO" id="GO:0008237">
    <property type="term" value="F:metallopeptidase activity"/>
    <property type="evidence" value="ECO:0007669"/>
    <property type="project" value="UniProtKB-KW"/>
</dbReference>
<dbReference type="Pfam" id="PF02517">
    <property type="entry name" value="Rce1-like"/>
    <property type="match status" value="1"/>
</dbReference>
<dbReference type="EMBL" id="JALPQF010000004">
    <property type="protein sequence ID" value="MCK8479956.1"/>
    <property type="molecule type" value="Genomic_DNA"/>
</dbReference>
<keyword evidence="1" id="KW-0472">Membrane</keyword>
<keyword evidence="4" id="KW-1185">Reference proteome</keyword>
<evidence type="ECO:0000313" key="3">
    <source>
        <dbReference type="EMBL" id="MCK8479956.1"/>
    </source>
</evidence>
<feature type="transmembrane region" description="Helical" evidence="1">
    <location>
        <begin position="109"/>
        <end position="127"/>
    </location>
</feature>
<dbReference type="InterPro" id="IPR003675">
    <property type="entry name" value="Rce1/LyrA-like_dom"/>
</dbReference>
<keyword evidence="3" id="KW-0645">Protease</keyword>